<evidence type="ECO:0000313" key="1">
    <source>
        <dbReference type="EMBL" id="KDP29500.1"/>
    </source>
</evidence>
<reference evidence="1 2" key="1">
    <citation type="journal article" date="2014" name="PLoS ONE">
        <title>Global Analysis of Gene Expression Profiles in Physic Nut (Jatropha curcas L.) Seedlings Exposed to Salt Stress.</title>
        <authorList>
            <person name="Zhang L."/>
            <person name="Zhang C."/>
            <person name="Wu P."/>
            <person name="Chen Y."/>
            <person name="Li M."/>
            <person name="Jiang H."/>
            <person name="Wu G."/>
        </authorList>
    </citation>
    <scope>NUCLEOTIDE SEQUENCE [LARGE SCALE GENOMIC DNA]</scope>
    <source>
        <strain evidence="2">cv. GZQX0401</strain>
        <tissue evidence="1">Young leaves</tissue>
    </source>
</reference>
<keyword evidence="2" id="KW-1185">Reference proteome</keyword>
<protein>
    <submittedName>
        <fullName evidence="1">Uncharacterized protein</fullName>
    </submittedName>
</protein>
<proteinExistence type="predicted"/>
<dbReference type="EMBL" id="KK914746">
    <property type="protein sequence ID" value="KDP29500.1"/>
    <property type="molecule type" value="Genomic_DNA"/>
</dbReference>
<dbReference type="Proteomes" id="UP000027138">
    <property type="component" value="Unassembled WGS sequence"/>
</dbReference>
<accession>A0A067KB53</accession>
<evidence type="ECO:0000313" key="2">
    <source>
        <dbReference type="Proteomes" id="UP000027138"/>
    </source>
</evidence>
<organism evidence="1 2">
    <name type="scientific">Jatropha curcas</name>
    <name type="common">Barbados nut</name>
    <dbReference type="NCBI Taxonomy" id="180498"/>
    <lineage>
        <taxon>Eukaryota</taxon>
        <taxon>Viridiplantae</taxon>
        <taxon>Streptophyta</taxon>
        <taxon>Embryophyta</taxon>
        <taxon>Tracheophyta</taxon>
        <taxon>Spermatophyta</taxon>
        <taxon>Magnoliopsida</taxon>
        <taxon>eudicotyledons</taxon>
        <taxon>Gunneridae</taxon>
        <taxon>Pentapetalae</taxon>
        <taxon>rosids</taxon>
        <taxon>fabids</taxon>
        <taxon>Malpighiales</taxon>
        <taxon>Euphorbiaceae</taxon>
        <taxon>Crotonoideae</taxon>
        <taxon>Jatropheae</taxon>
        <taxon>Jatropha</taxon>
    </lineage>
</organism>
<sequence length="95" mass="10443">MHTYRTPFNSGPFSVRIDPSREITLRAWRRRPGQRLVRVSPIPESTPCSPVVSPSSPITVADSDLVEMADNIVNDTGFSPAQIRAITEIIIAVLA</sequence>
<name>A0A067KB53_JATCU</name>
<dbReference type="AlphaFoldDB" id="A0A067KB53"/>
<gene>
    <name evidence="1" type="ORF">JCGZ_19339</name>
</gene>